<protein>
    <submittedName>
        <fullName evidence="1">Uncharacterized protein</fullName>
    </submittedName>
</protein>
<dbReference type="AlphaFoldDB" id="A0A0S4LBS5"/>
<dbReference type="EMBL" id="CZPZ01000007">
    <property type="protein sequence ID" value="CUS34061.1"/>
    <property type="molecule type" value="Genomic_DNA"/>
</dbReference>
<proteinExistence type="predicted"/>
<organism evidence="1 2">
    <name type="scientific">Candidatus Nitrospira nitrificans</name>
    <dbReference type="NCBI Taxonomy" id="1742973"/>
    <lineage>
        <taxon>Bacteria</taxon>
        <taxon>Pseudomonadati</taxon>
        <taxon>Nitrospirota</taxon>
        <taxon>Nitrospiria</taxon>
        <taxon>Nitrospirales</taxon>
        <taxon>Nitrospiraceae</taxon>
        <taxon>Nitrospira</taxon>
    </lineage>
</organism>
<sequence length="65" mass="7472">MELSVNPIPHRTGQWRWMNRLFPQPSLTVITHRAYMWQGNITANNSLKDMIIVIPASLSRGDGRP</sequence>
<accession>A0A0S4LBS5</accession>
<name>A0A0S4LBS5_9BACT</name>
<evidence type="ECO:0000313" key="2">
    <source>
        <dbReference type="Proteomes" id="UP000198736"/>
    </source>
</evidence>
<dbReference type="STRING" id="1742973.COMA2_150079"/>
<evidence type="ECO:0000313" key="1">
    <source>
        <dbReference type="EMBL" id="CUS34061.1"/>
    </source>
</evidence>
<reference evidence="2" key="1">
    <citation type="submission" date="2015-10" db="EMBL/GenBank/DDBJ databases">
        <authorList>
            <person name="Luecker S."/>
            <person name="Luecker S."/>
        </authorList>
    </citation>
    <scope>NUCLEOTIDE SEQUENCE [LARGE SCALE GENOMIC DNA]</scope>
</reference>
<keyword evidence="2" id="KW-1185">Reference proteome</keyword>
<dbReference type="Proteomes" id="UP000198736">
    <property type="component" value="Unassembled WGS sequence"/>
</dbReference>
<gene>
    <name evidence="1" type="ORF">COMA2_150079</name>
</gene>